<evidence type="ECO:0000313" key="1">
    <source>
        <dbReference type="EMBL" id="XBS22426.1"/>
    </source>
</evidence>
<organism evidence="1 2">
    <name type="scientific">Methylomarinum roseum</name>
    <dbReference type="NCBI Taxonomy" id="3067653"/>
    <lineage>
        <taxon>Bacteria</taxon>
        <taxon>Pseudomonadati</taxon>
        <taxon>Pseudomonadota</taxon>
        <taxon>Gammaproteobacteria</taxon>
        <taxon>Methylococcales</taxon>
        <taxon>Methylococcaceae</taxon>
        <taxon>Methylomarinum</taxon>
    </lineage>
</organism>
<dbReference type="EMBL" id="CP157743">
    <property type="protein sequence ID" value="XBS22426.1"/>
    <property type="molecule type" value="Genomic_DNA"/>
</dbReference>
<dbReference type="AlphaFoldDB" id="A0AAU7NZG3"/>
<keyword evidence="2" id="KW-1185">Reference proteome</keyword>
<protein>
    <recommendedName>
        <fullName evidence="3">Restriction endonuclease subunit S</fullName>
    </recommendedName>
</protein>
<dbReference type="Proteomes" id="UP001225378">
    <property type="component" value="Chromosome"/>
</dbReference>
<dbReference type="RefSeq" id="WP_349432703.1">
    <property type="nucleotide sequence ID" value="NZ_CP157743.1"/>
</dbReference>
<evidence type="ECO:0008006" key="3">
    <source>
        <dbReference type="Google" id="ProtNLM"/>
    </source>
</evidence>
<proteinExistence type="predicted"/>
<sequence length="57" mass="6486">MKNDSSQNSSFRLQPSSFPPGWQIVKFGEIAKNISKRIEPSETDLEVYDGLMTVRLL</sequence>
<accession>A0AAU7NZG3</accession>
<gene>
    <name evidence="1" type="ORF">Q9L42_009935</name>
</gene>
<evidence type="ECO:0000313" key="2">
    <source>
        <dbReference type="Proteomes" id="UP001225378"/>
    </source>
</evidence>
<name>A0AAU7NZG3_9GAMM</name>
<reference evidence="1 2" key="1">
    <citation type="journal article" date="2024" name="Microbiology">
        <title>Methylomarinum rosea sp. nov., a novel halophilic methanotrophic bacterium from the hypersaline Lake Elton.</title>
        <authorList>
            <person name="Suleimanov R.Z."/>
            <person name="Oshkin I.Y."/>
            <person name="Danilova O.V."/>
            <person name="Suzina N.E."/>
            <person name="Dedysh S.N."/>
        </authorList>
    </citation>
    <scope>NUCLEOTIDE SEQUENCE [LARGE SCALE GENOMIC DNA]</scope>
    <source>
        <strain evidence="1 2">Ch1-1</strain>
    </source>
</reference>
<dbReference type="KEGG" id="mech:Q9L42_009935"/>